<dbReference type="Gene3D" id="3.40.50.300">
    <property type="entry name" value="P-loop containing nucleotide triphosphate hydrolases"/>
    <property type="match status" value="2"/>
</dbReference>
<comment type="caution">
    <text evidence="3">The sequence shown here is derived from an EMBL/GenBank/DDBJ whole genome shotgun (WGS) entry which is preliminary data.</text>
</comment>
<dbReference type="GO" id="GO:0016887">
    <property type="term" value="F:ATP hydrolysis activity"/>
    <property type="evidence" value="ECO:0007669"/>
    <property type="project" value="InterPro"/>
</dbReference>
<reference evidence="3 4" key="1">
    <citation type="journal article" date="2015" name="Genome Announc.">
        <title>Expanding the biotechnology potential of lactobacilli through comparative genomics of 213 strains and associated genera.</title>
        <authorList>
            <person name="Sun Z."/>
            <person name="Harris H.M."/>
            <person name="McCann A."/>
            <person name="Guo C."/>
            <person name="Argimon S."/>
            <person name="Zhang W."/>
            <person name="Yang X."/>
            <person name="Jeffery I.B."/>
            <person name="Cooney J.C."/>
            <person name="Kagawa T.F."/>
            <person name="Liu W."/>
            <person name="Song Y."/>
            <person name="Salvetti E."/>
            <person name="Wrobel A."/>
            <person name="Rasinkangas P."/>
            <person name="Parkhill J."/>
            <person name="Rea M.C."/>
            <person name="O'Sullivan O."/>
            <person name="Ritari J."/>
            <person name="Douillard F.P."/>
            <person name="Paul Ross R."/>
            <person name="Yang R."/>
            <person name="Briner A.E."/>
            <person name="Felis G.E."/>
            <person name="de Vos W.M."/>
            <person name="Barrangou R."/>
            <person name="Klaenhammer T.R."/>
            <person name="Caufield P.W."/>
            <person name="Cui Y."/>
            <person name="Zhang H."/>
            <person name="O'Toole P.W."/>
        </authorList>
    </citation>
    <scope>NUCLEOTIDE SEQUENCE [LARGE SCALE GENOMIC DNA]</scope>
    <source>
        <strain evidence="3 4">DSM 18630</strain>
    </source>
</reference>
<dbReference type="STRING" id="1423750.FC89_GL002397"/>
<dbReference type="PATRIC" id="fig|1423750.3.peg.2440"/>
<protein>
    <recommendedName>
        <fullName evidence="2">AAA+ ATPase domain-containing protein</fullName>
    </recommendedName>
</protein>
<feature type="coiled-coil region" evidence="1">
    <location>
        <begin position="20"/>
        <end position="47"/>
    </location>
</feature>
<keyword evidence="4" id="KW-1185">Reference proteome</keyword>
<dbReference type="InterPro" id="IPR003593">
    <property type="entry name" value="AAA+_ATPase"/>
</dbReference>
<dbReference type="InterPro" id="IPR027417">
    <property type="entry name" value="P-loop_NTPase"/>
</dbReference>
<evidence type="ECO:0000256" key="1">
    <source>
        <dbReference type="SAM" id="Coils"/>
    </source>
</evidence>
<accession>A0A0R1VJ15</accession>
<dbReference type="GeneID" id="98320049"/>
<name>A0A0R1VJ15_9LACO</name>
<dbReference type="PANTHER" id="PTHR37291">
    <property type="entry name" value="5-METHYLCYTOSINE-SPECIFIC RESTRICTION ENZYME B"/>
    <property type="match status" value="1"/>
</dbReference>
<evidence type="ECO:0000313" key="4">
    <source>
        <dbReference type="Proteomes" id="UP000051451"/>
    </source>
</evidence>
<dbReference type="Pfam" id="PF07728">
    <property type="entry name" value="AAA_5"/>
    <property type="match status" value="1"/>
</dbReference>
<dbReference type="AlphaFoldDB" id="A0A0R1VJ15"/>
<dbReference type="SUPFAM" id="SSF52540">
    <property type="entry name" value="P-loop containing nucleoside triphosphate hydrolases"/>
    <property type="match status" value="1"/>
</dbReference>
<gene>
    <name evidence="3" type="ORF">FC89_GL002397</name>
</gene>
<dbReference type="InterPro" id="IPR052934">
    <property type="entry name" value="Methyl-DNA_Rec/Restrict_Enz"/>
</dbReference>
<dbReference type="Proteomes" id="UP000051451">
    <property type="component" value="Unassembled WGS sequence"/>
</dbReference>
<proteinExistence type="predicted"/>
<dbReference type="EMBL" id="AZGB01000030">
    <property type="protein sequence ID" value="KRM03995.1"/>
    <property type="molecule type" value="Genomic_DNA"/>
</dbReference>
<dbReference type="SMART" id="SM00382">
    <property type="entry name" value="AAA"/>
    <property type="match status" value="1"/>
</dbReference>
<evidence type="ECO:0000313" key="3">
    <source>
        <dbReference type="EMBL" id="KRM03995.1"/>
    </source>
</evidence>
<dbReference type="PANTHER" id="PTHR37291:SF1">
    <property type="entry name" value="TYPE IV METHYL-DIRECTED RESTRICTION ENZYME ECOKMCRB SUBUNIT"/>
    <property type="match status" value="1"/>
</dbReference>
<dbReference type="RefSeq" id="WP_057872736.1">
    <property type="nucleotide sequence ID" value="NZ_AZGB01000030.1"/>
</dbReference>
<dbReference type="InterPro" id="IPR011704">
    <property type="entry name" value="ATPase_dyneun-rel_AAA"/>
</dbReference>
<feature type="domain" description="AAA+ ATPase" evidence="2">
    <location>
        <begin position="274"/>
        <end position="572"/>
    </location>
</feature>
<organism evidence="3 4">
    <name type="scientific">Liquorilactobacillus ghanensis DSM 18630</name>
    <dbReference type="NCBI Taxonomy" id="1423750"/>
    <lineage>
        <taxon>Bacteria</taxon>
        <taxon>Bacillati</taxon>
        <taxon>Bacillota</taxon>
        <taxon>Bacilli</taxon>
        <taxon>Lactobacillales</taxon>
        <taxon>Lactobacillaceae</taxon>
        <taxon>Liquorilactobacillus</taxon>
    </lineage>
</organism>
<sequence length="662" mass="75811">MEEPTNLQIDKPEISFDGFSKWYEENKSKLLEEANEWKRQNEKLTSEFLEEWSLERLKTLNLDEYVIGKGSKNRSLCHEIENGKYAKMYLGIGGGNAGKFGIYWSKKAQTYYNQNNQAIPADELDEKFTLLKKDLLLILEKGINANFSDDVFNSSIRANSFFNRPALVTKLLCAYSKGKIFSGINMNKDQKKLWGRLIKLNKNGWVYKQNFDITAAIANKYPELDGRLLSSILWQYRNAVLPDEDTNKNKLSADKKEKDNMITYKNEYSTVVLNEKNVVFHGAPGTGKTYLANQIAADIVSDGLTTNVAKLTSEQKQRIGFVQFHPSYDYTDFVEGLRPATSDDGVVNFYLKSGSFMSFVEKAKAAKLVNGQDNFEEAWQKFFSEVTDQGIDGTGYNELKTLTGKPIKDLVSYDRNGMQGVYPDKTTMYWNHDQIYRVYCGLPGVPKGGLDSYRKAIVAHLKAKYGLKAYKPSVVSESNEKKYVFIIDEINRGEISKIFGELFFSIDPEYRDNEEGVFTQYANLHKNTEEKFYVPGNVYIIGTMNDIDRSVDTFDFAMRRRFTFIEITAEESAENMNLNTEVKEQMQRLNKAIIKEGGLTTDYQIGASYFKNLVSPEVTKANAPLWNNKLYPLLKDYFRGEREAKSKLAKISKSYFSKNKED</sequence>
<evidence type="ECO:0000259" key="2">
    <source>
        <dbReference type="SMART" id="SM00382"/>
    </source>
</evidence>
<dbReference type="GO" id="GO:0005524">
    <property type="term" value="F:ATP binding"/>
    <property type="evidence" value="ECO:0007669"/>
    <property type="project" value="InterPro"/>
</dbReference>
<keyword evidence="1" id="KW-0175">Coiled coil</keyword>